<evidence type="ECO:0000313" key="1">
    <source>
        <dbReference type="EMBL" id="SDC91878.1"/>
    </source>
</evidence>
<reference evidence="2" key="1">
    <citation type="submission" date="2016-10" db="EMBL/GenBank/DDBJ databases">
        <authorList>
            <person name="Varghese N."/>
            <person name="Submissions S."/>
        </authorList>
    </citation>
    <scope>NUCLEOTIDE SEQUENCE [LARGE SCALE GENOMIC DNA]</scope>
    <source>
        <strain evidence="2">DSM 23095</strain>
    </source>
</reference>
<dbReference type="AlphaFoldDB" id="A0A1G6QHU3"/>
<proteinExistence type="predicted"/>
<dbReference type="Proteomes" id="UP000199060">
    <property type="component" value="Unassembled WGS sequence"/>
</dbReference>
<keyword evidence="2" id="KW-1185">Reference proteome</keyword>
<protein>
    <submittedName>
        <fullName evidence="1">Uncharacterized protein</fullName>
    </submittedName>
</protein>
<organism evidence="1 2">
    <name type="scientific">Algoriphagus faecimaris</name>
    <dbReference type="NCBI Taxonomy" id="686796"/>
    <lineage>
        <taxon>Bacteria</taxon>
        <taxon>Pseudomonadati</taxon>
        <taxon>Bacteroidota</taxon>
        <taxon>Cytophagia</taxon>
        <taxon>Cytophagales</taxon>
        <taxon>Cyclobacteriaceae</taxon>
        <taxon>Algoriphagus</taxon>
    </lineage>
</organism>
<gene>
    <name evidence="1" type="ORF">SAMN04488104_100970</name>
</gene>
<name>A0A1G6QHU3_9BACT</name>
<dbReference type="EMBL" id="FNAC01000009">
    <property type="protein sequence ID" value="SDC91878.1"/>
    <property type="molecule type" value="Genomic_DNA"/>
</dbReference>
<evidence type="ECO:0000313" key="2">
    <source>
        <dbReference type="Proteomes" id="UP000199060"/>
    </source>
</evidence>
<accession>A0A1G6QHU3</accession>
<sequence>MFRISLTLAAGSVNLRETQKYSYEINFDSIPRF</sequence>